<evidence type="ECO:0000313" key="8">
    <source>
        <dbReference type="Proteomes" id="UP000000366"/>
    </source>
</evidence>
<dbReference type="PANTHER" id="PTHR36438">
    <property type="entry name" value="IRON-SULFUR CLUSTER REPAIR PROTEIN YTFE"/>
    <property type="match status" value="1"/>
</dbReference>
<sequence>MLAQRPAHRPEAPTRDDHPMNIPTARPIGALPRAGAAADGDARAHAGVRGAQTTGASLAEHIVERFHEGHRRDLAALQGLLAALPPSPPAMAMARHLAAFAAELERHMFKEEMRLFPMIDQGGNALIGVLIDDITREHAAHEATVATLRALHQALLHEPPAPPVATTAPLGALLERFLTELAEHAALEETQLFAPFAAAPRRPPPG</sequence>
<dbReference type="GO" id="GO:0005737">
    <property type="term" value="C:cytoplasm"/>
    <property type="evidence" value="ECO:0007669"/>
    <property type="project" value="UniProtKB-SubCell"/>
</dbReference>
<dbReference type="KEGG" id="mpt:Mpe_A1698"/>
<comment type="subcellular location">
    <subcellularLocation>
        <location evidence="1">Cytoplasm</location>
    </subcellularLocation>
</comment>
<dbReference type="PANTHER" id="PTHR36438:SF1">
    <property type="entry name" value="IRON-SULFUR CLUSTER REPAIR PROTEIN YTFE"/>
    <property type="match status" value="1"/>
</dbReference>
<proteinExistence type="predicted"/>
<dbReference type="InterPro" id="IPR012312">
    <property type="entry name" value="Hemerythrin-like"/>
</dbReference>
<reference evidence="7 8" key="1">
    <citation type="journal article" date="2007" name="J. Bacteriol.">
        <title>Whole-genome analysis of the methyl tert-butyl ether-degrading beta-proteobacterium Methylibium petroleiphilum PM1.</title>
        <authorList>
            <person name="Kane S.R."/>
            <person name="Chakicherla A.Y."/>
            <person name="Chain P.S.G."/>
            <person name="Schmidt R."/>
            <person name="Shin M.W."/>
            <person name="Legler T.C."/>
            <person name="Scow K.M."/>
            <person name="Larimer F.W."/>
            <person name="Lucas S.M."/>
            <person name="Richardson P.M."/>
            <person name="Hristova K.R."/>
        </authorList>
    </citation>
    <scope>NUCLEOTIDE SEQUENCE [LARGE SCALE GENOMIC DNA]</scope>
    <source>
        <strain evidence="8">ATCC BAA-1232 / LMG 22953 / PM1</strain>
    </source>
</reference>
<dbReference type="HOGENOM" id="CLU_1330659_0_0_4"/>
<dbReference type="Proteomes" id="UP000000366">
    <property type="component" value="Chromosome"/>
</dbReference>
<dbReference type="GO" id="GO:0046872">
    <property type="term" value="F:metal ion binding"/>
    <property type="evidence" value="ECO:0007669"/>
    <property type="project" value="UniProtKB-KW"/>
</dbReference>
<accession>A2SGG9</accession>
<name>A2SGG9_METPP</name>
<keyword evidence="3" id="KW-0479">Metal-binding</keyword>
<dbReference type="Pfam" id="PF01814">
    <property type="entry name" value="Hemerythrin"/>
    <property type="match status" value="1"/>
</dbReference>
<feature type="domain" description="Hemerythrin-like" evidence="6">
    <location>
        <begin position="61"/>
        <end position="194"/>
    </location>
</feature>
<evidence type="ECO:0000256" key="1">
    <source>
        <dbReference type="ARBA" id="ARBA00004496"/>
    </source>
</evidence>
<protein>
    <recommendedName>
        <fullName evidence="6">Hemerythrin-like domain-containing protein</fullName>
    </recommendedName>
</protein>
<evidence type="ECO:0000256" key="4">
    <source>
        <dbReference type="ARBA" id="ARBA00023004"/>
    </source>
</evidence>
<dbReference type="EMBL" id="CP000555">
    <property type="protein sequence ID" value="ABM94658.1"/>
    <property type="molecule type" value="Genomic_DNA"/>
</dbReference>
<dbReference type="AlphaFoldDB" id="A2SGG9"/>
<evidence type="ECO:0000256" key="2">
    <source>
        <dbReference type="ARBA" id="ARBA00022490"/>
    </source>
</evidence>
<keyword evidence="2" id="KW-0963">Cytoplasm</keyword>
<evidence type="ECO:0000313" key="7">
    <source>
        <dbReference type="EMBL" id="ABM94658.1"/>
    </source>
</evidence>
<organism evidence="7 8">
    <name type="scientific">Methylibium petroleiphilum (strain ATCC BAA-1232 / LMG 22953 / PM1)</name>
    <dbReference type="NCBI Taxonomy" id="420662"/>
    <lineage>
        <taxon>Bacteria</taxon>
        <taxon>Pseudomonadati</taxon>
        <taxon>Pseudomonadota</taxon>
        <taxon>Betaproteobacteria</taxon>
        <taxon>Burkholderiales</taxon>
        <taxon>Sphaerotilaceae</taxon>
        <taxon>Methylibium</taxon>
    </lineage>
</organism>
<gene>
    <name evidence="7" type="ordered locus">Mpe_A1698</name>
</gene>
<feature type="region of interest" description="Disordered" evidence="5">
    <location>
        <begin position="1"/>
        <end position="51"/>
    </location>
</feature>
<keyword evidence="8" id="KW-1185">Reference proteome</keyword>
<evidence type="ECO:0000256" key="5">
    <source>
        <dbReference type="SAM" id="MobiDB-lite"/>
    </source>
</evidence>
<dbReference type="InterPro" id="IPR019903">
    <property type="entry name" value="RIC_family"/>
</dbReference>
<keyword evidence="4" id="KW-0408">Iron</keyword>
<dbReference type="eggNOG" id="COG2846">
    <property type="taxonomic scope" value="Bacteria"/>
</dbReference>
<dbReference type="STRING" id="420662.Mpe_A1698"/>
<evidence type="ECO:0000259" key="6">
    <source>
        <dbReference type="Pfam" id="PF01814"/>
    </source>
</evidence>
<evidence type="ECO:0000256" key="3">
    <source>
        <dbReference type="ARBA" id="ARBA00022723"/>
    </source>
</evidence>
<dbReference type="Gene3D" id="1.20.120.520">
    <property type="entry name" value="nmb1532 protein domain like"/>
    <property type="match status" value="1"/>
</dbReference>
<feature type="compositionally biased region" description="Basic and acidic residues" evidence="5">
    <location>
        <begin position="8"/>
        <end position="19"/>
    </location>
</feature>
<feature type="compositionally biased region" description="Low complexity" evidence="5">
    <location>
        <begin position="25"/>
        <end position="51"/>
    </location>
</feature>